<evidence type="ECO:0000256" key="1">
    <source>
        <dbReference type="SAM" id="MobiDB-lite"/>
    </source>
</evidence>
<comment type="caution">
    <text evidence="3">The sequence shown here is derived from an EMBL/GenBank/DDBJ whole genome shotgun (WGS) entry which is preliminary data.</text>
</comment>
<evidence type="ECO:0000313" key="3">
    <source>
        <dbReference type="EMBL" id="GAA2368944.1"/>
    </source>
</evidence>
<feature type="region of interest" description="Disordered" evidence="1">
    <location>
        <begin position="79"/>
        <end position="109"/>
    </location>
</feature>
<evidence type="ECO:0008006" key="5">
    <source>
        <dbReference type="Google" id="ProtNLM"/>
    </source>
</evidence>
<feature type="transmembrane region" description="Helical" evidence="2">
    <location>
        <begin position="16"/>
        <end position="39"/>
    </location>
</feature>
<keyword evidence="2" id="KW-1133">Transmembrane helix</keyword>
<dbReference type="RefSeq" id="WP_006896858.1">
    <property type="nucleotide sequence ID" value="NZ_BAAARB010000002.1"/>
</dbReference>
<sequence length="109" mass="11788">MTGDHLSAATVRPLKALGLIGYGLLLIALVLIAVTLTTAAADDALAPWIVATVVCAVAAVGCLGWSRVRLRSHRALDRPQHDPLIPETTAEEADEYEHLHHPRGRRRRA</sequence>
<accession>A0ABN3H4J9</accession>
<keyword evidence="2" id="KW-0472">Membrane</keyword>
<dbReference type="Proteomes" id="UP001501170">
    <property type="component" value="Unassembled WGS sequence"/>
</dbReference>
<reference evidence="3 4" key="1">
    <citation type="journal article" date="2019" name="Int. J. Syst. Evol. Microbiol.">
        <title>The Global Catalogue of Microorganisms (GCM) 10K type strain sequencing project: providing services to taxonomists for standard genome sequencing and annotation.</title>
        <authorList>
            <consortium name="The Broad Institute Genomics Platform"/>
            <consortium name="The Broad Institute Genome Sequencing Center for Infectious Disease"/>
            <person name="Wu L."/>
            <person name="Ma J."/>
        </authorList>
    </citation>
    <scope>NUCLEOTIDE SEQUENCE [LARGE SCALE GENOMIC DNA]</scope>
    <source>
        <strain evidence="3 4">JCM 16227</strain>
    </source>
</reference>
<dbReference type="EMBL" id="BAAARB010000002">
    <property type="protein sequence ID" value="GAA2368944.1"/>
    <property type="molecule type" value="Genomic_DNA"/>
</dbReference>
<feature type="transmembrane region" description="Helical" evidence="2">
    <location>
        <begin position="45"/>
        <end position="65"/>
    </location>
</feature>
<evidence type="ECO:0000256" key="2">
    <source>
        <dbReference type="SAM" id="Phobius"/>
    </source>
</evidence>
<keyword evidence="4" id="KW-1185">Reference proteome</keyword>
<proteinExistence type="predicted"/>
<gene>
    <name evidence="3" type="ORF">GCM10009855_05280</name>
</gene>
<protein>
    <recommendedName>
        <fullName evidence="5">Transmembrane protein</fullName>
    </recommendedName>
</protein>
<feature type="compositionally biased region" description="Basic residues" evidence="1">
    <location>
        <begin position="100"/>
        <end position="109"/>
    </location>
</feature>
<evidence type="ECO:0000313" key="4">
    <source>
        <dbReference type="Proteomes" id="UP001501170"/>
    </source>
</evidence>
<keyword evidence="2" id="KW-0812">Transmembrane</keyword>
<organism evidence="3 4">
    <name type="scientific">Gordonia cholesterolivorans</name>
    <dbReference type="NCBI Taxonomy" id="559625"/>
    <lineage>
        <taxon>Bacteria</taxon>
        <taxon>Bacillati</taxon>
        <taxon>Actinomycetota</taxon>
        <taxon>Actinomycetes</taxon>
        <taxon>Mycobacteriales</taxon>
        <taxon>Gordoniaceae</taxon>
        <taxon>Gordonia</taxon>
    </lineage>
</organism>
<name>A0ABN3H4J9_9ACTN</name>